<dbReference type="InterPro" id="IPR036505">
    <property type="entry name" value="Amidase/PGRP_sf"/>
</dbReference>
<name>A0A8S5L6T8_9CAUD</name>
<keyword evidence="4" id="KW-0081">Bacteriolytic enzyme</keyword>
<dbReference type="InterPro" id="IPR051206">
    <property type="entry name" value="NAMLAA_amidase_2"/>
</dbReference>
<evidence type="ECO:0000256" key="2">
    <source>
        <dbReference type="ARBA" id="ARBA00011901"/>
    </source>
</evidence>
<feature type="domain" description="N-acetylmuramoyl-L-alanine amidase" evidence="7">
    <location>
        <begin position="12"/>
        <end position="131"/>
    </location>
</feature>
<evidence type="ECO:0000256" key="5">
    <source>
        <dbReference type="ARBA" id="ARBA00022801"/>
    </source>
</evidence>
<dbReference type="SUPFAM" id="SSF55846">
    <property type="entry name" value="N-acetylmuramoyl-L-alanine amidase-like"/>
    <property type="match status" value="1"/>
</dbReference>
<reference evidence="8" key="1">
    <citation type="journal article" date="2021" name="Proc. Natl. Acad. Sci. U.S.A.">
        <title>A Catalog of Tens of Thousands of Viruses from Human Metagenomes Reveals Hidden Associations with Chronic Diseases.</title>
        <authorList>
            <person name="Tisza M.J."/>
            <person name="Buck C.B."/>
        </authorList>
    </citation>
    <scope>NUCLEOTIDE SEQUENCE</scope>
    <source>
        <strain evidence="8">Ct45W1</strain>
    </source>
</reference>
<protein>
    <recommendedName>
        <fullName evidence="2">N-acetylmuramoyl-L-alanine amidase</fullName>
        <ecNumber evidence="2">3.5.1.28</ecNumber>
    </recommendedName>
</protein>
<dbReference type="GO" id="GO:0009253">
    <property type="term" value="P:peptidoglycan catabolic process"/>
    <property type="evidence" value="ECO:0007669"/>
    <property type="project" value="InterPro"/>
</dbReference>
<dbReference type="GO" id="GO:0001897">
    <property type="term" value="P:symbiont-mediated cytolysis of host cell"/>
    <property type="evidence" value="ECO:0007669"/>
    <property type="project" value="UniProtKB-ARBA"/>
</dbReference>
<sequence>MTNAAVTDVQWSPNYSSGRPYGDVDSITIHHWGVDGQSHQNVVNYLCREDGDSSAHYVASAGRVTQLVHDYDRAWHAGPGGNPRSIGIECRPEMTDGDVATVIGLIQAIRAEHGPLPIVGHRDWMSTDCPGRWYSHLSELSNGSGFGAVSSPAPVVDVNPYTGKWNKSDGQGELRCTGVFGMATIGRLQQVMGTTVDGVLDEDGSPAIERFQAFLNSVVPADTQIALNDAPALETDGILGPNTWRTFQYLVIAWHKEYLPAGWDFADWVDGEAGTATIGALQRALNNSTSGTGKLW</sequence>
<evidence type="ECO:0000256" key="3">
    <source>
        <dbReference type="ARBA" id="ARBA00022529"/>
    </source>
</evidence>
<proteinExistence type="predicted"/>
<dbReference type="GO" id="GO:0042742">
    <property type="term" value="P:defense response to bacterium"/>
    <property type="evidence" value="ECO:0007669"/>
    <property type="project" value="UniProtKB-KW"/>
</dbReference>
<evidence type="ECO:0000259" key="7">
    <source>
        <dbReference type="SMART" id="SM00644"/>
    </source>
</evidence>
<dbReference type="PANTHER" id="PTHR30417">
    <property type="entry name" value="N-ACETYLMURAMOYL-L-ALANINE AMIDASE AMID"/>
    <property type="match status" value="1"/>
</dbReference>
<dbReference type="EC" id="3.5.1.28" evidence="2"/>
<dbReference type="SMART" id="SM00644">
    <property type="entry name" value="Ami_2"/>
    <property type="match status" value="1"/>
</dbReference>
<dbReference type="EMBL" id="BK014646">
    <property type="protein sequence ID" value="DAD65617.1"/>
    <property type="molecule type" value="Genomic_DNA"/>
</dbReference>
<keyword evidence="6" id="KW-0961">Cell wall biogenesis/degradation</keyword>
<dbReference type="CDD" id="cd06583">
    <property type="entry name" value="PGRP"/>
    <property type="match status" value="1"/>
</dbReference>
<evidence type="ECO:0000256" key="6">
    <source>
        <dbReference type="ARBA" id="ARBA00023316"/>
    </source>
</evidence>
<organism evidence="8">
    <name type="scientific">Siphoviridae sp. ct45W1</name>
    <dbReference type="NCBI Taxonomy" id="2823562"/>
    <lineage>
        <taxon>Viruses</taxon>
        <taxon>Duplodnaviria</taxon>
        <taxon>Heunggongvirae</taxon>
        <taxon>Uroviricota</taxon>
        <taxon>Caudoviricetes</taxon>
    </lineage>
</organism>
<dbReference type="GO" id="GO:0071555">
    <property type="term" value="P:cell wall organization"/>
    <property type="evidence" value="ECO:0007669"/>
    <property type="project" value="UniProtKB-KW"/>
</dbReference>
<dbReference type="GO" id="GO:0019867">
    <property type="term" value="C:outer membrane"/>
    <property type="evidence" value="ECO:0007669"/>
    <property type="project" value="TreeGrafter"/>
</dbReference>
<comment type="catalytic activity">
    <reaction evidence="1">
        <text>Hydrolyzes the link between N-acetylmuramoyl residues and L-amino acid residues in certain cell-wall glycopeptides.</text>
        <dbReference type="EC" id="3.5.1.28"/>
    </reaction>
</comment>
<evidence type="ECO:0000313" key="8">
    <source>
        <dbReference type="EMBL" id="DAD65617.1"/>
    </source>
</evidence>
<accession>A0A8S5L6T8</accession>
<dbReference type="GO" id="GO:0009254">
    <property type="term" value="P:peptidoglycan turnover"/>
    <property type="evidence" value="ECO:0007669"/>
    <property type="project" value="TreeGrafter"/>
</dbReference>
<keyword evidence="5" id="KW-0378">Hydrolase</keyword>
<dbReference type="GO" id="GO:0008745">
    <property type="term" value="F:N-acetylmuramoyl-L-alanine amidase activity"/>
    <property type="evidence" value="ECO:0007669"/>
    <property type="project" value="UniProtKB-EC"/>
</dbReference>
<dbReference type="PANTHER" id="PTHR30417:SF1">
    <property type="entry name" value="N-ACETYLMURAMOYL-L-ALANINE AMIDASE AMID"/>
    <property type="match status" value="1"/>
</dbReference>
<dbReference type="Pfam" id="PF01510">
    <property type="entry name" value="Amidase_2"/>
    <property type="match status" value="1"/>
</dbReference>
<keyword evidence="3" id="KW-0929">Antimicrobial</keyword>
<dbReference type="InterPro" id="IPR002502">
    <property type="entry name" value="Amidase_domain"/>
</dbReference>
<evidence type="ECO:0000256" key="1">
    <source>
        <dbReference type="ARBA" id="ARBA00001561"/>
    </source>
</evidence>
<evidence type="ECO:0000256" key="4">
    <source>
        <dbReference type="ARBA" id="ARBA00022638"/>
    </source>
</evidence>
<dbReference type="Gene3D" id="3.40.80.10">
    <property type="entry name" value="Peptidoglycan recognition protein-like"/>
    <property type="match status" value="1"/>
</dbReference>